<feature type="transmembrane region" description="Helical" evidence="13">
    <location>
        <begin position="258"/>
        <end position="277"/>
    </location>
</feature>
<feature type="transmembrane region" description="Helical" evidence="13">
    <location>
        <begin position="309"/>
        <end position="328"/>
    </location>
</feature>
<dbReference type="RefSeq" id="WP_053100746.1">
    <property type="nucleotide sequence ID" value="NZ_CP012365.1"/>
</dbReference>
<dbReference type="AlphaFoldDB" id="A0A0K1XEA8"/>
<dbReference type="Pfam" id="PF02687">
    <property type="entry name" value="FtsX"/>
    <property type="match status" value="1"/>
</dbReference>
<keyword evidence="6 12" id="KW-0997">Cell inner membrane</keyword>
<feature type="domain" description="ABC3 transporter permease C-terminal" evidence="14">
    <location>
        <begin position="214"/>
        <end position="330"/>
    </location>
</feature>
<dbReference type="PANTHER" id="PTHR47755:SF1">
    <property type="entry name" value="CELL DIVISION PROTEIN FTSX"/>
    <property type="match status" value="1"/>
</dbReference>
<dbReference type="PANTHER" id="PTHR47755">
    <property type="entry name" value="CELL DIVISION PROTEIN FTSX"/>
    <property type="match status" value="1"/>
</dbReference>
<evidence type="ECO:0000259" key="15">
    <source>
        <dbReference type="Pfam" id="PF18075"/>
    </source>
</evidence>
<dbReference type="GO" id="GO:0051301">
    <property type="term" value="P:cell division"/>
    <property type="evidence" value="ECO:0007669"/>
    <property type="project" value="UniProtKB-KW"/>
</dbReference>
<evidence type="ECO:0000256" key="5">
    <source>
        <dbReference type="ARBA" id="ARBA00022475"/>
    </source>
</evidence>
<evidence type="ECO:0000256" key="2">
    <source>
        <dbReference type="ARBA" id="ARBA00007379"/>
    </source>
</evidence>
<proteinExistence type="inferred from homology"/>
<feature type="transmembrane region" description="Helical" evidence="13">
    <location>
        <begin position="60"/>
        <end position="83"/>
    </location>
</feature>
<accession>A0A0K1XEA8</accession>
<protein>
    <recommendedName>
        <fullName evidence="4 12">Cell division protein FtsX</fullName>
    </recommendedName>
</protein>
<evidence type="ECO:0000256" key="12">
    <source>
        <dbReference type="PIRNR" id="PIRNR003097"/>
    </source>
</evidence>
<dbReference type="STRING" id="1697053.AKN87_08675"/>
<evidence type="ECO:0000256" key="11">
    <source>
        <dbReference type="ARBA" id="ARBA00023306"/>
    </source>
</evidence>
<gene>
    <name evidence="16" type="ORF">AKN88_06295</name>
</gene>
<name>A0A0K1XEA8_9GAMM</name>
<keyword evidence="17" id="KW-1185">Reference proteome</keyword>
<dbReference type="EMBL" id="CP012365">
    <property type="protein sequence ID" value="AKX59579.1"/>
    <property type="molecule type" value="Genomic_DNA"/>
</dbReference>
<evidence type="ECO:0000256" key="13">
    <source>
        <dbReference type="SAM" id="Phobius"/>
    </source>
</evidence>
<comment type="function">
    <text evidence="12">Part of the ABC transporter FtsEX involved in cellular division.</text>
</comment>
<dbReference type="InterPro" id="IPR040690">
    <property type="entry name" value="FtsX_ECD"/>
</dbReference>
<evidence type="ECO:0000256" key="8">
    <source>
        <dbReference type="ARBA" id="ARBA00022692"/>
    </source>
</evidence>
<evidence type="ECO:0000256" key="10">
    <source>
        <dbReference type="ARBA" id="ARBA00023136"/>
    </source>
</evidence>
<evidence type="ECO:0000256" key="6">
    <source>
        <dbReference type="ARBA" id="ARBA00022519"/>
    </source>
</evidence>
<dbReference type="NCBIfam" id="TIGR00439">
    <property type="entry name" value="FtsX_Gneg"/>
    <property type="match status" value="1"/>
</dbReference>
<evidence type="ECO:0000256" key="9">
    <source>
        <dbReference type="ARBA" id="ARBA00022989"/>
    </source>
</evidence>
<dbReference type="InterPro" id="IPR047590">
    <property type="entry name" value="FtsX_proteobact-type"/>
</dbReference>
<evidence type="ECO:0000259" key="14">
    <source>
        <dbReference type="Pfam" id="PF02687"/>
    </source>
</evidence>
<dbReference type="PATRIC" id="fig|1698449.3.peg.1268"/>
<evidence type="ECO:0000256" key="3">
    <source>
        <dbReference type="ARBA" id="ARBA00011160"/>
    </source>
</evidence>
<dbReference type="Pfam" id="PF18075">
    <property type="entry name" value="FtsX_ECD"/>
    <property type="match status" value="1"/>
</dbReference>
<keyword evidence="8 13" id="KW-0812">Transmembrane</keyword>
<evidence type="ECO:0000256" key="1">
    <source>
        <dbReference type="ARBA" id="ARBA00004429"/>
    </source>
</evidence>
<comment type="similarity">
    <text evidence="2 12">Belongs to the ABC-4 integral membrane protein family. FtsX subfamily.</text>
</comment>
<keyword evidence="5 12" id="KW-1003">Cell membrane</keyword>
<dbReference type="PIRSF" id="PIRSF003097">
    <property type="entry name" value="FtsX"/>
    <property type="match status" value="1"/>
</dbReference>
<feature type="domain" description="FtsX extracellular" evidence="15">
    <location>
        <begin position="98"/>
        <end position="188"/>
    </location>
</feature>
<reference evidence="16 17" key="1">
    <citation type="journal article" date="2015" name="Genome Announc.">
        <title>Genome Sequences of Oblitimonas alkaliphila gen. nov. sp. nov. (Proposed), a Novel Bacterium of the Pseudomonadaceae Family.</title>
        <authorList>
            <person name="Lauer A.C."/>
            <person name="Nicholson A.C."/>
            <person name="Humrighouse B.W."/>
            <person name="Emery B."/>
            <person name="Drobish A."/>
            <person name="Juieng P."/>
            <person name="Loparev V."/>
            <person name="McQuiston J.R."/>
        </authorList>
    </citation>
    <scope>NUCLEOTIDE SEQUENCE [LARGE SCALE GENOMIC DNA]</scope>
    <source>
        <strain evidence="16 17">E5571</strain>
    </source>
</reference>
<dbReference type="InterPro" id="IPR003838">
    <property type="entry name" value="ABC3_permease_C"/>
</dbReference>
<keyword evidence="10 12" id="KW-0472">Membrane</keyword>
<keyword evidence="7 12" id="KW-0132">Cell division</keyword>
<organism evidence="16 17">
    <name type="scientific">Thiopseudomonas alkaliphila</name>
    <dbReference type="NCBI Taxonomy" id="1697053"/>
    <lineage>
        <taxon>Bacteria</taxon>
        <taxon>Pseudomonadati</taxon>
        <taxon>Pseudomonadota</taxon>
        <taxon>Gammaproteobacteria</taxon>
        <taxon>Pseudomonadales</taxon>
        <taxon>Pseudomonadaceae</taxon>
        <taxon>Thiopseudomonas</taxon>
    </lineage>
</organism>
<dbReference type="GO" id="GO:0005886">
    <property type="term" value="C:plasma membrane"/>
    <property type="evidence" value="ECO:0007669"/>
    <property type="project" value="UniProtKB-SubCell"/>
</dbReference>
<evidence type="ECO:0000313" key="17">
    <source>
        <dbReference type="Proteomes" id="UP000063953"/>
    </source>
</evidence>
<evidence type="ECO:0000313" key="16">
    <source>
        <dbReference type="EMBL" id="AKX59579.1"/>
    </source>
</evidence>
<sequence length="338" mass="37071">MSSQITPDQPGVRIGATAKHAQHFEPAQGPQGFRQRLGAWLITHKASIADSFSRLIKQPIGSFFTCLVMAITLSLPTGLALLLEGISELGGSWQKAAQISLFLDLDITSQQTQQLLQDIQQLPSVTEALVINREQALTELQNLAGLGDALKELPSNPLPDSILVTPHALDKQALAQLVELLQDMPHVQLAQLDLEWVERLSAILSLGQHFIFGLALLLVLALLLIIGNTIRLHIENRRAEIEVINLVGGTDGYVRRPFLYMGAFYGLFGGVLAWLILRLGFSKLNQPVIELAQLYGSDFSFPGLGWTDAGLLVMLAIMLGYLGSWLAVARHLRDLRPQ</sequence>
<keyword evidence="9 13" id="KW-1133">Transmembrane helix</keyword>
<feature type="transmembrane region" description="Helical" evidence="13">
    <location>
        <begin position="210"/>
        <end position="230"/>
    </location>
</feature>
<evidence type="ECO:0000256" key="7">
    <source>
        <dbReference type="ARBA" id="ARBA00022618"/>
    </source>
</evidence>
<comment type="subunit">
    <text evidence="3">Forms a membrane-associated complex with FtsE.</text>
</comment>
<dbReference type="GO" id="GO:0032153">
    <property type="term" value="C:cell division site"/>
    <property type="evidence" value="ECO:0007669"/>
    <property type="project" value="TreeGrafter"/>
</dbReference>
<dbReference type="Proteomes" id="UP000063953">
    <property type="component" value="Chromosome"/>
</dbReference>
<comment type="subcellular location">
    <subcellularLocation>
        <location evidence="1">Cell inner membrane</location>
        <topology evidence="1">Multi-pass membrane protein</topology>
    </subcellularLocation>
</comment>
<dbReference type="InterPro" id="IPR004513">
    <property type="entry name" value="FtsX"/>
</dbReference>
<keyword evidence="11 12" id="KW-0131">Cell cycle</keyword>
<dbReference type="Gene3D" id="3.30.70.3040">
    <property type="match status" value="1"/>
</dbReference>
<evidence type="ECO:0000256" key="4">
    <source>
        <dbReference type="ARBA" id="ARBA00021907"/>
    </source>
</evidence>